<protein>
    <submittedName>
        <fullName evidence="2">G-patch domain containing protein</fullName>
    </submittedName>
</protein>
<dbReference type="OrthoDB" id="21470at2759"/>
<dbReference type="PROSITE" id="PS50174">
    <property type="entry name" value="G_PATCH"/>
    <property type="match status" value="1"/>
</dbReference>
<evidence type="ECO:0000313" key="2">
    <source>
        <dbReference type="EMBL" id="PON40585.1"/>
    </source>
</evidence>
<feature type="domain" description="G-patch" evidence="1">
    <location>
        <begin position="84"/>
        <end position="121"/>
    </location>
</feature>
<accession>A0A2P5AVN8</accession>
<organism evidence="2 3">
    <name type="scientific">Parasponia andersonii</name>
    <name type="common">Sponia andersonii</name>
    <dbReference type="NCBI Taxonomy" id="3476"/>
    <lineage>
        <taxon>Eukaryota</taxon>
        <taxon>Viridiplantae</taxon>
        <taxon>Streptophyta</taxon>
        <taxon>Embryophyta</taxon>
        <taxon>Tracheophyta</taxon>
        <taxon>Spermatophyta</taxon>
        <taxon>Magnoliopsida</taxon>
        <taxon>eudicotyledons</taxon>
        <taxon>Gunneridae</taxon>
        <taxon>Pentapetalae</taxon>
        <taxon>rosids</taxon>
        <taxon>fabids</taxon>
        <taxon>Rosales</taxon>
        <taxon>Cannabaceae</taxon>
        <taxon>Parasponia</taxon>
    </lineage>
</organism>
<dbReference type="AlphaFoldDB" id="A0A2P5AVN8"/>
<dbReference type="InterPro" id="IPR000467">
    <property type="entry name" value="G_patch_dom"/>
</dbReference>
<proteinExistence type="predicted"/>
<dbReference type="STRING" id="3476.A0A2P5AVN8"/>
<dbReference type="EMBL" id="JXTB01000435">
    <property type="protein sequence ID" value="PON40585.1"/>
    <property type="molecule type" value="Genomic_DNA"/>
</dbReference>
<evidence type="ECO:0000313" key="3">
    <source>
        <dbReference type="Proteomes" id="UP000237105"/>
    </source>
</evidence>
<name>A0A2P5AVN8_PARAD</name>
<dbReference type="InterPro" id="IPR039146">
    <property type="entry name" value="GPANK1"/>
</dbReference>
<dbReference type="GO" id="GO:0003676">
    <property type="term" value="F:nucleic acid binding"/>
    <property type="evidence" value="ECO:0007669"/>
    <property type="project" value="InterPro"/>
</dbReference>
<dbReference type="PANTHER" id="PTHR20923:SF1">
    <property type="entry name" value="G PATCH DOMAIN AND ANKYRIN REPEAT-CONTAINING PROTEIN 1"/>
    <property type="match status" value="1"/>
</dbReference>
<reference evidence="3" key="1">
    <citation type="submission" date="2016-06" db="EMBL/GenBank/DDBJ databases">
        <title>Parallel loss of symbiosis genes in relatives of nitrogen-fixing non-legume Parasponia.</title>
        <authorList>
            <person name="Van Velzen R."/>
            <person name="Holmer R."/>
            <person name="Bu F."/>
            <person name="Rutten L."/>
            <person name="Van Zeijl A."/>
            <person name="Liu W."/>
            <person name="Santuari L."/>
            <person name="Cao Q."/>
            <person name="Sharma T."/>
            <person name="Shen D."/>
            <person name="Roswanjaya Y."/>
            <person name="Wardhani T."/>
            <person name="Kalhor M.S."/>
            <person name="Jansen J."/>
            <person name="Van den Hoogen J."/>
            <person name="Gungor B."/>
            <person name="Hartog M."/>
            <person name="Hontelez J."/>
            <person name="Verver J."/>
            <person name="Yang W.-C."/>
            <person name="Schijlen E."/>
            <person name="Repin R."/>
            <person name="Schilthuizen M."/>
            <person name="Schranz E."/>
            <person name="Heidstra R."/>
            <person name="Miyata K."/>
            <person name="Fedorova E."/>
            <person name="Kohlen W."/>
            <person name="Bisseling T."/>
            <person name="Smit S."/>
            <person name="Geurts R."/>
        </authorList>
    </citation>
    <scope>NUCLEOTIDE SEQUENCE [LARGE SCALE GENOMIC DNA]</scope>
    <source>
        <strain evidence="3">cv. WU1-14</strain>
    </source>
</reference>
<sequence length="121" mass="13976">MAHHDRFSLTKPHRQVLSNFVVRKWRLTTLKCPATVRCFSYRSFNGPPFMTLMIQLDLSHHCYHFSTGLDCYLVAGGTTAAIDSSNIGFKLLKKHGWEEETDLRISEQGMLEPVEAYWKNN</sequence>
<gene>
    <name evidence="2" type="ORF">PanWU01x14_296070</name>
</gene>
<comment type="caution">
    <text evidence="2">The sequence shown here is derived from an EMBL/GenBank/DDBJ whole genome shotgun (WGS) entry which is preliminary data.</text>
</comment>
<dbReference type="PANTHER" id="PTHR20923">
    <property type="entry name" value="BAT4 PROTEIN-RELATED"/>
    <property type="match status" value="1"/>
</dbReference>
<dbReference type="Pfam" id="PF01585">
    <property type="entry name" value="G-patch"/>
    <property type="match status" value="1"/>
</dbReference>
<dbReference type="Proteomes" id="UP000237105">
    <property type="component" value="Unassembled WGS sequence"/>
</dbReference>
<evidence type="ECO:0000259" key="1">
    <source>
        <dbReference type="PROSITE" id="PS50174"/>
    </source>
</evidence>
<keyword evidence="3" id="KW-1185">Reference proteome</keyword>